<dbReference type="HOGENOM" id="CLU_124842_3_0_5"/>
<evidence type="ECO:0000313" key="4">
    <source>
        <dbReference type="Proteomes" id="UP000005952"/>
    </source>
</evidence>
<dbReference type="Pfam" id="PF03779">
    <property type="entry name" value="SPW"/>
    <property type="match status" value="1"/>
</dbReference>
<dbReference type="InterPro" id="IPR005530">
    <property type="entry name" value="SPW"/>
</dbReference>
<feature type="transmembrane region" description="Helical" evidence="1">
    <location>
        <begin position="91"/>
        <end position="111"/>
    </location>
</feature>
<accession>N0B7Q4</accession>
<evidence type="ECO:0000259" key="2">
    <source>
        <dbReference type="Pfam" id="PF03779"/>
    </source>
</evidence>
<keyword evidence="4" id="KW-1185">Reference proteome</keyword>
<dbReference type="OrthoDB" id="166183at2"/>
<dbReference type="RefSeq" id="WP_015596589.1">
    <property type="nucleotide sequence ID" value="NC_021172.1"/>
</dbReference>
<sequence>MAKSQSYNGPALDIINVIAGLGLLLSPWYLGYTGESYATWNAWVVGAVVALIALGALVAFSEYEEWVNLILGLWSIVAPWALGFSTVTGAMWAHVTGGVVIAVLAASNVWFNHNRPLSAA</sequence>
<dbReference type="STRING" id="670307.HYPDE_24328"/>
<evidence type="ECO:0000313" key="3">
    <source>
        <dbReference type="EMBL" id="AGK56551.1"/>
    </source>
</evidence>
<dbReference type="EMBL" id="CP005587">
    <property type="protein sequence ID" value="AGK56551.1"/>
    <property type="molecule type" value="Genomic_DNA"/>
</dbReference>
<evidence type="ECO:0000256" key="1">
    <source>
        <dbReference type="SAM" id="Phobius"/>
    </source>
</evidence>
<dbReference type="Proteomes" id="UP000005952">
    <property type="component" value="Chromosome"/>
</dbReference>
<keyword evidence="1" id="KW-0812">Transmembrane</keyword>
<proteinExistence type="predicted"/>
<dbReference type="AlphaFoldDB" id="N0B7Q4"/>
<feature type="domain" description="SPW repeat-containing integral membrane" evidence="2">
    <location>
        <begin position="13"/>
        <end position="106"/>
    </location>
</feature>
<feature type="transmembrane region" description="Helical" evidence="1">
    <location>
        <begin position="42"/>
        <end position="60"/>
    </location>
</feature>
<keyword evidence="1" id="KW-0472">Membrane</keyword>
<reference evidence="3 4" key="1">
    <citation type="journal article" date="2013" name="Genome Announc.">
        <title>Genome sequences for three denitrifying bacterial strains isolated from a uranium- and nitrate-contaminated subsurface environment.</title>
        <authorList>
            <person name="Venkatramanan R."/>
            <person name="Prakash O."/>
            <person name="Woyke T."/>
            <person name="Chain P."/>
            <person name="Goodwin L.A."/>
            <person name="Watson D."/>
            <person name="Brooks S."/>
            <person name="Kostka J.E."/>
            <person name="Green S.J."/>
        </authorList>
    </citation>
    <scope>NUCLEOTIDE SEQUENCE [LARGE SCALE GENOMIC DNA]</scope>
    <source>
        <strain evidence="3 4">1NES1</strain>
    </source>
</reference>
<feature type="transmembrane region" description="Helical" evidence="1">
    <location>
        <begin position="67"/>
        <end position="85"/>
    </location>
</feature>
<dbReference type="eggNOG" id="ENOG5032V7V">
    <property type="taxonomic scope" value="Bacteria"/>
</dbReference>
<protein>
    <submittedName>
        <fullName evidence="3">SPW repeat protein</fullName>
    </submittedName>
</protein>
<feature type="transmembrane region" description="Helical" evidence="1">
    <location>
        <begin position="12"/>
        <end position="30"/>
    </location>
</feature>
<gene>
    <name evidence="3" type="ORF">HYPDE_24328</name>
</gene>
<keyword evidence="1" id="KW-1133">Transmembrane helix</keyword>
<dbReference type="KEGG" id="hdt:HYPDE_24328"/>
<organism evidence="3 4">
    <name type="scientific">Hyphomicrobium denitrificans 1NES1</name>
    <dbReference type="NCBI Taxonomy" id="670307"/>
    <lineage>
        <taxon>Bacteria</taxon>
        <taxon>Pseudomonadati</taxon>
        <taxon>Pseudomonadota</taxon>
        <taxon>Alphaproteobacteria</taxon>
        <taxon>Hyphomicrobiales</taxon>
        <taxon>Hyphomicrobiaceae</taxon>
        <taxon>Hyphomicrobium</taxon>
    </lineage>
</organism>
<name>N0B7Q4_9HYPH</name>